<dbReference type="Gene3D" id="3.30.950.10">
    <property type="entry name" value="Methyltransferase, Cobalt-precorrin-4 Transmethylase, Domain 2"/>
    <property type="match status" value="1"/>
</dbReference>
<evidence type="ECO:0000313" key="9">
    <source>
        <dbReference type="Proteomes" id="UP000178656"/>
    </source>
</evidence>
<dbReference type="FunFam" id="3.30.950.10:FF:000002">
    <property type="entry name" value="Ribosomal RNA small subunit methyltransferase I"/>
    <property type="match status" value="1"/>
</dbReference>
<dbReference type="PIRSF" id="PIRSF005917">
    <property type="entry name" value="MTase_YraL"/>
    <property type="match status" value="1"/>
</dbReference>
<gene>
    <name evidence="6" type="primary">rsmI</name>
    <name evidence="8" type="ORF">A2482_03320</name>
</gene>
<keyword evidence="5 6" id="KW-0949">S-adenosyl-L-methionine</keyword>
<dbReference type="SUPFAM" id="SSF53790">
    <property type="entry name" value="Tetrapyrrole methylase"/>
    <property type="match status" value="1"/>
</dbReference>
<evidence type="ECO:0000256" key="3">
    <source>
        <dbReference type="ARBA" id="ARBA00022603"/>
    </source>
</evidence>
<comment type="caution">
    <text evidence="8">The sequence shown here is derived from an EMBL/GenBank/DDBJ whole genome shotgun (WGS) entry which is preliminary data.</text>
</comment>
<dbReference type="PROSITE" id="PS01296">
    <property type="entry name" value="RSMI"/>
    <property type="match status" value="1"/>
</dbReference>
<dbReference type="HAMAP" id="MF_01877">
    <property type="entry name" value="16SrRNA_methyltr_I"/>
    <property type="match status" value="1"/>
</dbReference>
<organism evidence="8 9">
    <name type="scientific">Candidatus Falkowbacteria bacterium RIFOXYC2_FULL_48_21</name>
    <dbReference type="NCBI Taxonomy" id="1798005"/>
    <lineage>
        <taxon>Bacteria</taxon>
        <taxon>Candidatus Falkowiibacteriota</taxon>
    </lineage>
</organism>
<keyword evidence="4 6" id="KW-0808">Transferase</keyword>
<accession>A0A1F5TE81</accession>
<sequence>MQKEKFLYIVATPIGNLGDMTFRAVETLKNVDVILCEDTRETLKLLKHFGFEKHLVSVHQHSSDEKVQALLSQYDNVAYASDAGTPGISDPGNKVVEAAVKIGFRVIPIPGACAVVAALSASGLPTDKFLFLGFLPHKGRTAVFEKIKNADTTVCFYESTHRILKTLEQLKAVVAPERKMVVCRELTKMFEDIVRGSINEVAEKVQLENRGEFVVIVGEKQTRAK</sequence>
<evidence type="ECO:0000256" key="2">
    <source>
        <dbReference type="ARBA" id="ARBA00022552"/>
    </source>
</evidence>
<comment type="catalytic activity">
    <reaction evidence="6">
        <text>cytidine(1402) in 16S rRNA + S-adenosyl-L-methionine = 2'-O-methylcytidine(1402) in 16S rRNA + S-adenosyl-L-homocysteine + H(+)</text>
        <dbReference type="Rhea" id="RHEA:42924"/>
        <dbReference type="Rhea" id="RHEA-COMP:10285"/>
        <dbReference type="Rhea" id="RHEA-COMP:10286"/>
        <dbReference type="ChEBI" id="CHEBI:15378"/>
        <dbReference type="ChEBI" id="CHEBI:57856"/>
        <dbReference type="ChEBI" id="CHEBI:59789"/>
        <dbReference type="ChEBI" id="CHEBI:74495"/>
        <dbReference type="ChEBI" id="CHEBI:82748"/>
        <dbReference type="EC" id="2.1.1.198"/>
    </reaction>
</comment>
<dbReference type="Pfam" id="PF00590">
    <property type="entry name" value="TP_methylase"/>
    <property type="match status" value="1"/>
</dbReference>
<feature type="domain" description="Tetrapyrrole methylase" evidence="7">
    <location>
        <begin position="7"/>
        <end position="201"/>
    </location>
</feature>
<keyword evidence="1 6" id="KW-0963">Cytoplasm</keyword>
<comment type="subcellular location">
    <subcellularLocation>
        <location evidence="6">Cytoplasm</location>
    </subcellularLocation>
</comment>
<name>A0A1F5TE81_9BACT</name>
<dbReference type="InterPro" id="IPR014777">
    <property type="entry name" value="4pyrrole_Mease_sub1"/>
</dbReference>
<comment type="similarity">
    <text evidence="6">Belongs to the methyltransferase superfamily. RsmI family.</text>
</comment>
<dbReference type="GO" id="GO:0070677">
    <property type="term" value="F:rRNA (cytosine-2'-O-)-methyltransferase activity"/>
    <property type="evidence" value="ECO:0007669"/>
    <property type="project" value="UniProtKB-UniRule"/>
</dbReference>
<keyword evidence="2 6" id="KW-0698">rRNA processing</keyword>
<evidence type="ECO:0000256" key="6">
    <source>
        <dbReference type="HAMAP-Rule" id="MF_01877"/>
    </source>
</evidence>
<dbReference type="PANTHER" id="PTHR46111">
    <property type="entry name" value="RIBOSOMAL RNA SMALL SUBUNIT METHYLTRANSFERASE I"/>
    <property type="match status" value="1"/>
</dbReference>
<dbReference type="GO" id="GO:0005737">
    <property type="term" value="C:cytoplasm"/>
    <property type="evidence" value="ECO:0007669"/>
    <property type="project" value="UniProtKB-SubCell"/>
</dbReference>
<evidence type="ECO:0000256" key="1">
    <source>
        <dbReference type="ARBA" id="ARBA00022490"/>
    </source>
</evidence>
<evidence type="ECO:0000259" key="7">
    <source>
        <dbReference type="Pfam" id="PF00590"/>
    </source>
</evidence>
<dbReference type="InterPro" id="IPR035996">
    <property type="entry name" value="4pyrrol_Methylase_sf"/>
</dbReference>
<dbReference type="InterPro" id="IPR008189">
    <property type="entry name" value="rRNA_ssu_MeTfrase_I"/>
</dbReference>
<protein>
    <recommendedName>
        <fullName evidence="6">Ribosomal RNA small subunit methyltransferase I</fullName>
        <ecNumber evidence="6">2.1.1.198</ecNumber>
    </recommendedName>
    <alternativeName>
        <fullName evidence="6">16S rRNA 2'-O-ribose C1402 methyltransferase</fullName>
    </alternativeName>
    <alternativeName>
        <fullName evidence="6">rRNA (cytidine-2'-O-)-methyltransferase RsmI</fullName>
    </alternativeName>
</protein>
<evidence type="ECO:0000256" key="4">
    <source>
        <dbReference type="ARBA" id="ARBA00022679"/>
    </source>
</evidence>
<dbReference type="InterPro" id="IPR000878">
    <property type="entry name" value="4pyrrol_Mease"/>
</dbReference>
<dbReference type="CDD" id="cd11648">
    <property type="entry name" value="RsmI"/>
    <property type="match status" value="1"/>
</dbReference>
<comment type="function">
    <text evidence="6">Catalyzes the 2'-O-methylation of the ribose of cytidine 1402 (C1402) in 16S rRNA.</text>
</comment>
<evidence type="ECO:0000256" key="5">
    <source>
        <dbReference type="ARBA" id="ARBA00022691"/>
    </source>
</evidence>
<proteinExistence type="inferred from homology"/>
<dbReference type="Proteomes" id="UP000178656">
    <property type="component" value="Unassembled WGS sequence"/>
</dbReference>
<keyword evidence="3 6" id="KW-0489">Methyltransferase</keyword>
<dbReference type="AlphaFoldDB" id="A0A1F5TE81"/>
<dbReference type="InterPro" id="IPR018063">
    <property type="entry name" value="SAM_MeTrfase_RsmI_CS"/>
</dbReference>
<dbReference type="EC" id="2.1.1.198" evidence="6"/>
<dbReference type="InterPro" id="IPR014776">
    <property type="entry name" value="4pyrrole_Mease_sub2"/>
</dbReference>
<dbReference type="PANTHER" id="PTHR46111:SF1">
    <property type="entry name" value="RIBOSOMAL RNA SMALL SUBUNIT METHYLTRANSFERASE I"/>
    <property type="match status" value="1"/>
</dbReference>
<dbReference type="NCBIfam" id="TIGR00096">
    <property type="entry name" value="16S rRNA (cytidine(1402)-2'-O)-methyltransferase"/>
    <property type="match status" value="1"/>
</dbReference>
<dbReference type="EMBL" id="MFGM01000028">
    <property type="protein sequence ID" value="OGF36831.1"/>
    <property type="molecule type" value="Genomic_DNA"/>
</dbReference>
<reference evidence="8 9" key="1">
    <citation type="journal article" date="2016" name="Nat. Commun.">
        <title>Thousands of microbial genomes shed light on interconnected biogeochemical processes in an aquifer system.</title>
        <authorList>
            <person name="Anantharaman K."/>
            <person name="Brown C.T."/>
            <person name="Hug L.A."/>
            <person name="Sharon I."/>
            <person name="Castelle C.J."/>
            <person name="Probst A.J."/>
            <person name="Thomas B.C."/>
            <person name="Singh A."/>
            <person name="Wilkins M.J."/>
            <person name="Karaoz U."/>
            <person name="Brodie E.L."/>
            <person name="Williams K.H."/>
            <person name="Hubbard S.S."/>
            <person name="Banfield J.F."/>
        </authorList>
    </citation>
    <scope>NUCLEOTIDE SEQUENCE [LARGE SCALE GENOMIC DNA]</scope>
</reference>
<dbReference type="Gene3D" id="3.40.1010.10">
    <property type="entry name" value="Cobalt-precorrin-4 Transmethylase, Domain 1"/>
    <property type="match status" value="1"/>
</dbReference>
<evidence type="ECO:0000313" key="8">
    <source>
        <dbReference type="EMBL" id="OGF36831.1"/>
    </source>
</evidence>